<dbReference type="SUPFAM" id="SSF55103">
    <property type="entry name" value="FAD-linked oxidases, C-terminal domain"/>
    <property type="match status" value="1"/>
</dbReference>
<dbReference type="Pfam" id="PF12447">
    <property type="entry name" value="DUF3683"/>
    <property type="match status" value="1"/>
</dbReference>
<dbReference type="Gene3D" id="1.10.1060.10">
    <property type="entry name" value="Alpha-helical ferredoxin"/>
    <property type="match status" value="1"/>
</dbReference>
<dbReference type="InterPro" id="IPR004017">
    <property type="entry name" value="Cys_rich_dom"/>
</dbReference>
<dbReference type="GO" id="GO:0071949">
    <property type="term" value="F:FAD binding"/>
    <property type="evidence" value="ECO:0007669"/>
    <property type="project" value="InterPro"/>
</dbReference>
<evidence type="ECO:0000259" key="3">
    <source>
        <dbReference type="PROSITE" id="PS51387"/>
    </source>
</evidence>
<accession>A0A2A7UST3</accession>
<gene>
    <name evidence="4" type="ORF">CRM82_06670</name>
</gene>
<protein>
    <submittedName>
        <fullName evidence="4">FAD-linked oxidase</fullName>
    </submittedName>
</protein>
<dbReference type="InterPro" id="IPR009051">
    <property type="entry name" value="Helical_ferredxn"/>
</dbReference>
<proteinExistence type="predicted"/>
<dbReference type="PROSITE" id="PS51387">
    <property type="entry name" value="FAD_PCMH"/>
    <property type="match status" value="1"/>
</dbReference>
<dbReference type="PANTHER" id="PTHR42934">
    <property type="entry name" value="GLYCOLATE OXIDASE SUBUNIT GLCD"/>
    <property type="match status" value="1"/>
</dbReference>
<comment type="caution">
    <text evidence="4">The sequence shown here is derived from an EMBL/GenBank/DDBJ whole genome shotgun (WGS) entry which is preliminary data.</text>
</comment>
<reference evidence="5" key="1">
    <citation type="submission" date="2017-09" db="EMBL/GenBank/DDBJ databases">
        <title>FDA dAtabase for Regulatory Grade micrObial Sequences (FDA-ARGOS): Supporting development and validation of Infectious Disease Dx tests.</title>
        <authorList>
            <person name="Minogue T."/>
            <person name="Wolcott M."/>
            <person name="Wasieloski L."/>
            <person name="Aguilar W."/>
            <person name="Moore D."/>
            <person name="Tallon L."/>
            <person name="Sadzewicz L."/>
            <person name="Ott S."/>
            <person name="Zhao X."/>
            <person name="Nagaraj S."/>
            <person name="Vavikolanu K."/>
            <person name="Aluvathingal J."/>
            <person name="Nadendla S."/>
            <person name="Sichtig H."/>
        </authorList>
    </citation>
    <scope>NUCLEOTIDE SEQUENCE [LARGE SCALE GENOMIC DNA]</scope>
    <source>
        <strain evidence="5">FDAARGOS_394</strain>
    </source>
</reference>
<feature type="domain" description="FAD-binding PCMH-type" evidence="3">
    <location>
        <begin position="180"/>
        <end position="413"/>
    </location>
</feature>
<dbReference type="SUPFAM" id="SSF56176">
    <property type="entry name" value="FAD-binding/transporter-associated domain-like"/>
    <property type="match status" value="1"/>
</dbReference>
<dbReference type="GO" id="GO:0016491">
    <property type="term" value="F:oxidoreductase activity"/>
    <property type="evidence" value="ECO:0007669"/>
    <property type="project" value="UniProtKB-ARBA"/>
</dbReference>
<evidence type="ECO:0000256" key="1">
    <source>
        <dbReference type="ARBA" id="ARBA00022630"/>
    </source>
</evidence>
<dbReference type="InterPro" id="IPR016169">
    <property type="entry name" value="FAD-bd_PCMH_sub2"/>
</dbReference>
<dbReference type="InterPro" id="IPR016166">
    <property type="entry name" value="FAD-bd_PCMH"/>
</dbReference>
<dbReference type="InterPro" id="IPR006094">
    <property type="entry name" value="Oxid_FAD_bind_N"/>
</dbReference>
<sequence>MNAPIAQAALLGKTAEPARLREIPYNYTSFSDREIVIRLLGAPAWSVLELLRSERQTGRSARMLYEVLGDIWVVQRNPYLQDDLFHNPDRRKQLVEALEHRMAEVQKRRVPEADAQRDALVGELIEAANNAVREFDRTFDEAEKLRQRVRKTLGKLTHKDNIKFDGLSRVSHVTDATDWRVEYPFVVLTPDSEVEMAGLVKGCIDIGLTIIPRGGGTGYTGGAIPLTWRSVVINTEKLDAITEVEMVQLPGVSHPVPTVWTEAGVVTQRVADAAERGGFVFAVDPTSIEASCIGGNIAMNAGGKKAVLWGTALDNLASWRMVTPDAQWLEVTRVDHNLGKIHDAEMASFELKYFEADGKTPVRSERLDIPGHKFRKEGLGKDVTDKFLSGLPGVQKEGTDGLITSARWVVHRMPAHTRTVCMEFFGNAKDAVPSIVEIKDYMFAEQKRSGVLLAGLEHLDDRYLRAVGYATKSKKGDGHLPKMVLIGDIVGDDADEVARVTSEVVRIANSRNGEGFIAISAEARKKFWLDRKRTAAISRHTNAFKINEDVVIPLPRMAEYTDGIERINIELSLRNKIKLCDALLAFLQQGNLPLGKQDDAGDIPTAELLEDRVLQAVELVQEVRDLWAGWLRDVATLFPQLQDHTLRSSWKTQIKAPLAQIFNGEAFKPLLDEAAQVHQRVLKGRVWVALHMHAGDGNVHTNIPVNSDDYEMLQTAHEAVARIMQLARSLDGVISGEHGIGITKLEFLTDEELQPFADYKQRVDPEGRFNRGKLIREKSGLVPARSPREALMYADLTNAYTPSFGLMGHESLIMQQSDIGAIADSVKDCLRCGKCKPVCNTHVPGANLLYSPRNKILATSLLVEAFLYEEQTRRGVSIKHWQEFEDVADHCTVCHKCFTPCPVKIDFGDVTMNMRNLLRKMGKKSFNPGNKMAMAMLNATNPDTIKLLRKGMVGVGFKAQRIASDLLHAVAKPQLKHPPASVGKPALKEQVIHFVNKKLPGGLPNKTARALLDIEDKEYVPIIRNPQTTSADTEAVFYFPGCGSERLFSQVGLATQAMLWHSGVQTVMPPGYLCCGYPQRGSGQYDVADKMITDNRVQFHRVANTLNYLDIKTVVVSCGTCYDQLQGYHFDKIFPGCRIIDIHEFLLEKGITLPQGQGGYLYHDPCHSPMKLQDPMKTVKALVGDGVIKSDRCCGESGTLAVSRPDISTQIRFRKEQEILKGEAELRANGAVGEKENVKILTSCPACLQGLSRYGNDLKDGLLEADYIVIEMAKQILGENWLPEYVARANNGGIERVLL</sequence>
<evidence type="ECO:0000313" key="5">
    <source>
        <dbReference type="Proteomes" id="UP000220246"/>
    </source>
</evidence>
<dbReference type="Gene3D" id="3.30.465.10">
    <property type="match status" value="1"/>
</dbReference>
<dbReference type="RefSeq" id="WP_066540577.1">
    <property type="nucleotide sequence ID" value="NZ_PDEA01000001.1"/>
</dbReference>
<dbReference type="Pfam" id="PF02913">
    <property type="entry name" value="FAD-oxidase_C"/>
    <property type="match status" value="2"/>
</dbReference>
<dbReference type="InterPro" id="IPR022153">
    <property type="entry name" value="DUF3683"/>
</dbReference>
<keyword evidence="5" id="KW-1185">Reference proteome</keyword>
<dbReference type="EMBL" id="PDEA01000001">
    <property type="protein sequence ID" value="PEH88327.1"/>
    <property type="molecule type" value="Genomic_DNA"/>
</dbReference>
<dbReference type="InterPro" id="IPR017896">
    <property type="entry name" value="4Fe4S_Fe-S-bd"/>
</dbReference>
<dbReference type="GeneID" id="80800275"/>
<dbReference type="SUPFAM" id="SSF46548">
    <property type="entry name" value="alpha-helical ferredoxin"/>
    <property type="match status" value="1"/>
</dbReference>
<dbReference type="STRING" id="1219032.GCA_001515545_03456"/>
<dbReference type="InterPro" id="IPR051914">
    <property type="entry name" value="FAD-linked_OxidoTrans_Type4"/>
</dbReference>
<dbReference type="InterPro" id="IPR004113">
    <property type="entry name" value="FAD-bd_oxidored_4_C"/>
</dbReference>
<keyword evidence="1" id="KW-0285">Flavoprotein</keyword>
<dbReference type="PANTHER" id="PTHR42934:SF2">
    <property type="entry name" value="GLYCOLATE OXIDASE SUBUNIT GLCD"/>
    <property type="match status" value="1"/>
</dbReference>
<dbReference type="Gene3D" id="3.30.70.2740">
    <property type="match status" value="1"/>
</dbReference>
<dbReference type="InterPro" id="IPR016164">
    <property type="entry name" value="FAD-linked_Oxase-like_C"/>
</dbReference>
<dbReference type="Pfam" id="PF01565">
    <property type="entry name" value="FAD_binding_4"/>
    <property type="match status" value="1"/>
</dbReference>
<dbReference type="GO" id="GO:0051536">
    <property type="term" value="F:iron-sulfur cluster binding"/>
    <property type="evidence" value="ECO:0007669"/>
    <property type="project" value="InterPro"/>
</dbReference>
<evidence type="ECO:0000313" key="4">
    <source>
        <dbReference type="EMBL" id="PEH88327.1"/>
    </source>
</evidence>
<dbReference type="Pfam" id="PF02754">
    <property type="entry name" value="CCG"/>
    <property type="match status" value="2"/>
</dbReference>
<dbReference type="Pfam" id="PF11880">
    <property type="entry name" value="DUF3400"/>
    <property type="match status" value="1"/>
</dbReference>
<organism evidence="4 5">
    <name type="scientific">Comamonas terrigena</name>
    <dbReference type="NCBI Taxonomy" id="32013"/>
    <lineage>
        <taxon>Bacteria</taxon>
        <taxon>Pseudomonadati</taxon>
        <taxon>Pseudomonadota</taxon>
        <taxon>Betaproteobacteria</taxon>
        <taxon>Burkholderiales</taxon>
        <taxon>Comamonadaceae</taxon>
        <taxon>Comamonas</taxon>
    </lineage>
</organism>
<evidence type="ECO:0000256" key="2">
    <source>
        <dbReference type="ARBA" id="ARBA00022827"/>
    </source>
</evidence>
<name>A0A2A7UST3_COMTR</name>
<dbReference type="OrthoDB" id="9811557at2"/>
<dbReference type="InterPro" id="IPR021817">
    <property type="entry name" value="DUF3400"/>
</dbReference>
<dbReference type="Pfam" id="PF13183">
    <property type="entry name" value="Fer4_8"/>
    <property type="match status" value="1"/>
</dbReference>
<dbReference type="Proteomes" id="UP000220246">
    <property type="component" value="Unassembled WGS sequence"/>
</dbReference>
<keyword evidence="2" id="KW-0274">FAD</keyword>
<dbReference type="InterPro" id="IPR036318">
    <property type="entry name" value="FAD-bd_PCMH-like_sf"/>
</dbReference>